<dbReference type="PANTHER" id="PTHR38032">
    <property type="entry name" value="POLYMERASE-RELATED"/>
    <property type="match status" value="1"/>
</dbReference>
<accession>T2GFY4</accession>
<dbReference type="PATRIC" id="fig|1121448.10.peg.3385"/>
<feature type="domain" description="Flagellar Assembly Protein A N-terminal region" evidence="1">
    <location>
        <begin position="184"/>
        <end position="357"/>
    </location>
</feature>
<dbReference type="InterPro" id="IPR005646">
    <property type="entry name" value="FapA"/>
</dbReference>
<dbReference type="EMBL" id="CP006585">
    <property type="protein sequence ID" value="AGW15114.1"/>
    <property type="molecule type" value="Genomic_DNA"/>
</dbReference>
<dbReference type="InterPro" id="IPR046865">
    <property type="entry name" value="FapA_b_solenoid"/>
</dbReference>
<dbReference type="Pfam" id="PF03961">
    <property type="entry name" value="FapA"/>
    <property type="match status" value="1"/>
</dbReference>
<dbReference type="eggNOG" id="COG1315">
    <property type="taxonomic scope" value="Bacteria"/>
</dbReference>
<dbReference type="KEGG" id="dgg:DGI_3434"/>
<organism evidence="2 3">
    <name type="scientific">Megalodesulfovibrio gigas (strain ATCC 19364 / DSM 1382 / NCIMB 9332 / VKM B-1759)</name>
    <name type="common">Desulfovibrio gigas</name>
    <dbReference type="NCBI Taxonomy" id="1121448"/>
    <lineage>
        <taxon>Bacteria</taxon>
        <taxon>Pseudomonadati</taxon>
        <taxon>Thermodesulfobacteriota</taxon>
        <taxon>Desulfovibrionia</taxon>
        <taxon>Desulfovibrionales</taxon>
        <taxon>Desulfovibrionaceae</taxon>
        <taxon>Megalodesulfovibrio</taxon>
    </lineage>
</organism>
<dbReference type="Pfam" id="PF20250">
    <property type="entry name" value="FapA_N"/>
    <property type="match status" value="1"/>
</dbReference>
<name>T2GFY4_MEGG1</name>
<dbReference type="Proteomes" id="UP000016587">
    <property type="component" value="Chromosome"/>
</dbReference>
<reference evidence="3" key="2">
    <citation type="submission" date="2013-07" db="EMBL/GenBank/DDBJ databases">
        <authorList>
            <person name="Morais-Silva F.O."/>
            <person name="Rezende A.M."/>
            <person name="Pimentel C."/>
            <person name="Resende D.M."/>
            <person name="Santos C.I."/>
            <person name="Clemente C."/>
            <person name="de Oliveira L.M."/>
            <person name="da Silva S.M."/>
            <person name="Costa D.A."/>
            <person name="Varela-Raposo A."/>
            <person name="Horacio E.C.A."/>
            <person name="Matos M."/>
            <person name="Flores O."/>
            <person name="Ruiz J.C."/>
            <person name="Rodrigues-Pousada C."/>
        </authorList>
    </citation>
    <scope>NUCLEOTIDE SEQUENCE [LARGE SCALE GENOMIC DNA]</scope>
    <source>
        <strain evidence="3">ATCC 19364 / DSM 1382 / NCIMB 9332 / VKM B-1759</strain>
    </source>
</reference>
<evidence type="ECO:0000313" key="3">
    <source>
        <dbReference type="Proteomes" id="UP000016587"/>
    </source>
</evidence>
<dbReference type="InterPro" id="IPR046866">
    <property type="entry name" value="FapA_N"/>
</dbReference>
<dbReference type="AlphaFoldDB" id="T2GFY4"/>
<proteinExistence type="predicted"/>
<dbReference type="STRING" id="1121448.DGI_3434"/>
<keyword evidence="3" id="KW-1185">Reference proteome</keyword>
<protein>
    <recommendedName>
        <fullName evidence="1">Flagellar Assembly Protein A N-terminal region domain-containing protein</fullName>
    </recommendedName>
</protein>
<evidence type="ECO:0000313" key="2">
    <source>
        <dbReference type="EMBL" id="AGW15114.1"/>
    </source>
</evidence>
<dbReference type="PANTHER" id="PTHR38032:SF1">
    <property type="entry name" value="RNA-BINDING PROTEIN KHPB N-TERMINAL DOMAIN-CONTAINING PROTEIN"/>
    <property type="match status" value="1"/>
</dbReference>
<dbReference type="HOGENOM" id="CLU_026157_1_1_7"/>
<evidence type="ECO:0000259" key="1">
    <source>
        <dbReference type="Pfam" id="PF20250"/>
    </source>
</evidence>
<sequence>MQAPRQYVACQIHGDAAVEIIISEDEMQATAGAYTPPFGDGAPLSATSLVKLLTRAGIRMPPPPSVINRCVEAVRAGEDIAGTVLVRGREPEDARDATIIPVGDWRYPVIPNEEIGLIVQAAPSKNGVSVTGKSLPPTYEGSGKPIDFPAGCNCRIDQRTFSIRTEVFGQVELQGQTIYVKDWIKVSPDAMRVTGTVHHRDNAGNILTRERMQQALAALGIVASLEARSYENALAKAMETDQAINNVLLCKGTPPLHGQDGTFEFTAEDKRHVVGLLSEGDRMDFRARGAIRAVEKGTILGHIKPPVPGLVGRDVHGNVLPAREGQPCLVAARENVVYKTGTRTFVATETGVVVFAHNAIAVTDVYEVQGDVNIAVGNITLEKGSLHVRGSILSGFTIEVPGNILVDHVVENSRITAGGAVEIRGGILMECGGFIKAGSDVAAVFAMNATIEAGGDVSIKHELTNCIVKAEGRVLATNGRGKIAGSTVHAARGVMAQEVGSELGVATVIVLGKESVRDQQRFARKRELEGVIRKITAGLGKDSDVAILKRTPPEKLPTIGRLLQTRNKAALELLDIERAISEEREAQRAAFLATRLKVNKTLWPGVVIHAAGTQHRVAHAVQHCQVYYDPDQKQMVMLSL</sequence>
<reference evidence="2 3" key="1">
    <citation type="journal article" date="2013" name="J. Bacteriol.">
        <title>Roles of HynAB and Ech, the only two hydrogenases found in the model sulfate reducer Desulfovibrio gigas.</title>
        <authorList>
            <person name="Morais-Silva F.O."/>
            <person name="Santos C.I."/>
            <person name="Rodrigues R."/>
            <person name="Pereira I.A."/>
            <person name="Rodrigues-Pousada C."/>
        </authorList>
    </citation>
    <scope>NUCLEOTIDE SEQUENCE [LARGE SCALE GENOMIC DNA]</scope>
    <source>
        <strain evidence="3">ATCC 19364 / DSM 1382 / NCIMB 9332 / VKM B-1759</strain>
    </source>
</reference>
<gene>
    <name evidence="2" type="ORF">DGI_3434</name>
</gene>